<name>A0A381PIV4_9ZZZZ</name>
<dbReference type="AlphaFoldDB" id="A0A381PIV4"/>
<dbReference type="EMBL" id="UINC01000998">
    <property type="protein sequence ID" value="SUZ66952.1"/>
    <property type="molecule type" value="Genomic_DNA"/>
</dbReference>
<accession>A0A381PIV4</accession>
<dbReference type="PROSITE" id="PS51257">
    <property type="entry name" value="PROKAR_LIPOPROTEIN"/>
    <property type="match status" value="1"/>
</dbReference>
<dbReference type="InterPro" id="IPR032286">
    <property type="entry name" value="DUF4837"/>
</dbReference>
<reference evidence="1" key="1">
    <citation type="submission" date="2018-05" db="EMBL/GenBank/DDBJ databases">
        <authorList>
            <person name="Lanie J.A."/>
            <person name="Ng W.-L."/>
            <person name="Kazmierczak K.M."/>
            <person name="Andrzejewski T.M."/>
            <person name="Davidsen T.M."/>
            <person name="Wayne K.J."/>
            <person name="Tettelin H."/>
            <person name="Glass J.I."/>
            <person name="Rusch D."/>
            <person name="Podicherti R."/>
            <person name="Tsui H.-C.T."/>
            <person name="Winkler M.E."/>
        </authorList>
    </citation>
    <scope>NUCLEOTIDE SEQUENCE</scope>
</reference>
<protein>
    <recommendedName>
        <fullName evidence="2">DUF4837 domain-containing protein</fullName>
    </recommendedName>
</protein>
<evidence type="ECO:0008006" key="2">
    <source>
        <dbReference type="Google" id="ProtNLM"/>
    </source>
</evidence>
<dbReference type="Pfam" id="PF16125">
    <property type="entry name" value="DUF4837"/>
    <property type="match status" value="1"/>
</dbReference>
<gene>
    <name evidence="1" type="ORF">METZ01_LOCUS19806</name>
</gene>
<proteinExistence type="predicted"/>
<sequence>MRRQTLFIIIVCSLFACQNNTTVYKPSSSGNINTVTVVMENYLWGSSVGDIVREAFAAEFIGLPQQEPIFSLKQIPLSTFSGFTRESRNILVVQKTKRDTFVLSRDQYAKPQVVAKFQGSSDKRITESIKEAKTIIINEIKKNELKEKQRRMQISSLKSEDLKSLLSMDLIMPSAYELFKKDKNKIIWFQKEIKKGSVNVLVYELPVKDSLVSFNLDKIIKMRDSIGQAFVPGRNKNSYMITEEAYRPYFKRVLVKGLKAIETRGTWELKNDFMAGPFLNYIIQDTLNQRNIVLEGLVFSPSSKKREQIFELEAIFKSLKIYKAKK</sequence>
<evidence type="ECO:0000313" key="1">
    <source>
        <dbReference type="EMBL" id="SUZ66952.1"/>
    </source>
</evidence>
<organism evidence="1">
    <name type="scientific">marine metagenome</name>
    <dbReference type="NCBI Taxonomy" id="408172"/>
    <lineage>
        <taxon>unclassified sequences</taxon>
        <taxon>metagenomes</taxon>
        <taxon>ecological metagenomes</taxon>
    </lineage>
</organism>